<evidence type="ECO:0000313" key="6">
    <source>
        <dbReference type="EMBL" id="CAI8604852.1"/>
    </source>
</evidence>
<dbReference type="GO" id="GO:1990414">
    <property type="term" value="P:replication-born double-strand break repair via sister chromatid exchange"/>
    <property type="evidence" value="ECO:0007669"/>
    <property type="project" value="TreeGrafter"/>
</dbReference>
<keyword evidence="3" id="KW-0862">Zinc</keyword>
<organism evidence="6 7">
    <name type="scientific">Vicia faba</name>
    <name type="common">Broad bean</name>
    <name type="synonym">Faba vulgaris</name>
    <dbReference type="NCBI Taxonomy" id="3906"/>
    <lineage>
        <taxon>Eukaryota</taxon>
        <taxon>Viridiplantae</taxon>
        <taxon>Streptophyta</taxon>
        <taxon>Embryophyta</taxon>
        <taxon>Tracheophyta</taxon>
        <taxon>Spermatophyta</taxon>
        <taxon>Magnoliopsida</taxon>
        <taxon>eudicotyledons</taxon>
        <taxon>Gunneridae</taxon>
        <taxon>Pentapetalae</taxon>
        <taxon>rosids</taxon>
        <taxon>fabids</taxon>
        <taxon>Fabales</taxon>
        <taxon>Fabaceae</taxon>
        <taxon>Papilionoideae</taxon>
        <taxon>50 kb inversion clade</taxon>
        <taxon>NPAAA clade</taxon>
        <taxon>Hologalegina</taxon>
        <taxon>IRL clade</taxon>
        <taxon>Fabeae</taxon>
        <taxon>Vicia</taxon>
    </lineage>
</organism>
<protein>
    <recommendedName>
        <fullName evidence="5">PHD-type domain-containing protein</fullName>
    </recommendedName>
</protein>
<accession>A0AAV1A4E4</accession>
<dbReference type="SUPFAM" id="SSF57903">
    <property type="entry name" value="FYVE/PHD zinc finger"/>
    <property type="match status" value="1"/>
</dbReference>
<sequence length="483" mass="53728">MPSLADLETNSGGSSFEVFIVNRTIDPALDELVQIAHCIALDCPVSKIERSTELRTSLHTSVLPLGSLDIGLSRHRALLFKILEDNIQMPCRLVKGSHYTGVEDDAVNIIKLDDEREFLVDLMAAPGTLIPADILNAKDNAFKSYNPKNVPESEGKPDLNCVTTRTGKRSRPCSWKRRKCKKQKQSTAEDVDLNIQCKLLPNNTDCMLANQQYVINGKLHQKSNDIYSRFTETHKLESLHSLLVHVENTSEQRQIQMITALLFQLIHCSADLPDALRQASSSNSVLEIPVDASYQAKCRDAVTEACSYFWTRVLQRLASVKTQDASELKSTMENLVTDLLTTLNLPEYPASASILEVLCAILIQNAGTSSKDFASRSMEIDILGTIAARLKHDVVICSQEKFWVLQDLLSKDAAPQNYPKDTCCACLGGRAENLFPCSGCSRLFHAECLDIEEDEVLNQNWYCHMCICSKQLAAEGIVCRTEA</sequence>
<evidence type="ECO:0000313" key="7">
    <source>
        <dbReference type="Proteomes" id="UP001157006"/>
    </source>
</evidence>
<dbReference type="AlphaFoldDB" id="A0AAV1A4E4"/>
<dbReference type="Gene3D" id="3.30.40.10">
    <property type="entry name" value="Zinc/RING finger domain, C3HC4 (zinc finger)"/>
    <property type="match status" value="1"/>
</dbReference>
<evidence type="ECO:0000259" key="5">
    <source>
        <dbReference type="PROSITE" id="PS50016"/>
    </source>
</evidence>
<dbReference type="PROSITE" id="PS50016">
    <property type="entry name" value="ZF_PHD_2"/>
    <property type="match status" value="1"/>
</dbReference>
<dbReference type="PROSITE" id="PS01359">
    <property type="entry name" value="ZF_PHD_1"/>
    <property type="match status" value="1"/>
</dbReference>
<keyword evidence="7" id="KW-1185">Reference proteome</keyword>
<evidence type="ECO:0000256" key="1">
    <source>
        <dbReference type="ARBA" id="ARBA00022723"/>
    </source>
</evidence>
<dbReference type="PANTHER" id="PTHR21704:SF18">
    <property type="entry name" value="NIPPED-B-LIKE PROTEIN"/>
    <property type="match status" value="1"/>
</dbReference>
<dbReference type="SMART" id="SM00249">
    <property type="entry name" value="PHD"/>
    <property type="match status" value="1"/>
</dbReference>
<dbReference type="InterPro" id="IPR013083">
    <property type="entry name" value="Znf_RING/FYVE/PHD"/>
</dbReference>
<dbReference type="InterPro" id="IPR033031">
    <property type="entry name" value="Scc2/Nipped-B"/>
</dbReference>
<dbReference type="Proteomes" id="UP001157006">
    <property type="component" value="Chromosome 3"/>
</dbReference>
<name>A0AAV1A4E4_VICFA</name>
<dbReference type="EMBL" id="OX451738">
    <property type="protein sequence ID" value="CAI8604852.1"/>
    <property type="molecule type" value="Genomic_DNA"/>
</dbReference>
<dbReference type="GO" id="GO:0061775">
    <property type="term" value="F:cohesin loader activity"/>
    <property type="evidence" value="ECO:0007669"/>
    <property type="project" value="InterPro"/>
</dbReference>
<dbReference type="GO" id="GO:0034087">
    <property type="term" value="P:establishment of mitotic sister chromatid cohesion"/>
    <property type="evidence" value="ECO:0007669"/>
    <property type="project" value="TreeGrafter"/>
</dbReference>
<dbReference type="GO" id="GO:0071169">
    <property type="term" value="P:establishment of protein localization to chromatin"/>
    <property type="evidence" value="ECO:0007669"/>
    <property type="project" value="TreeGrafter"/>
</dbReference>
<evidence type="ECO:0000256" key="2">
    <source>
        <dbReference type="ARBA" id="ARBA00022771"/>
    </source>
</evidence>
<dbReference type="PANTHER" id="PTHR21704">
    <property type="entry name" value="NIPPED-B-LIKE PROTEIN DELANGIN SCC2-RELATED"/>
    <property type="match status" value="1"/>
</dbReference>
<dbReference type="Pfam" id="PF14381">
    <property type="entry name" value="EDR1_CTR1_ARMC3_pept"/>
    <property type="match status" value="1"/>
</dbReference>
<dbReference type="InterPro" id="IPR055164">
    <property type="entry name" value="EDR1/CTR1/ARMC3-like_pept-like"/>
</dbReference>
<dbReference type="Pfam" id="PF00628">
    <property type="entry name" value="PHD"/>
    <property type="match status" value="1"/>
</dbReference>
<evidence type="ECO:0000256" key="3">
    <source>
        <dbReference type="ARBA" id="ARBA00022833"/>
    </source>
</evidence>
<reference evidence="6 7" key="1">
    <citation type="submission" date="2023-01" db="EMBL/GenBank/DDBJ databases">
        <authorList>
            <person name="Kreplak J."/>
        </authorList>
    </citation>
    <scope>NUCLEOTIDE SEQUENCE [LARGE SCALE GENOMIC DNA]</scope>
</reference>
<dbReference type="GO" id="GO:0010468">
    <property type="term" value="P:regulation of gene expression"/>
    <property type="evidence" value="ECO:0007669"/>
    <property type="project" value="InterPro"/>
</dbReference>
<evidence type="ECO:0000256" key="4">
    <source>
        <dbReference type="PROSITE-ProRule" id="PRU00146"/>
    </source>
</evidence>
<dbReference type="InterPro" id="IPR001965">
    <property type="entry name" value="Znf_PHD"/>
</dbReference>
<feature type="domain" description="PHD-type" evidence="5">
    <location>
        <begin position="420"/>
        <end position="469"/>
    </location>
</feature>
<dbReference type="GO" id="GO:0140588">
    <property type="term" value="P:chromatin looping"/>
    <property type="evidence" value="ECO:0007669"/>
    <property type="project" value="InterPro"/>
</dbReference>
<keyword evidence="2 4" id="KW-0863">Zinc-finger</keyword>
<gene>
    <name evidence="6" type="ORF">VFH_III153440</name>
</gene>
<dbReference type="InterPro" id="IPR019786">
    <property type="entry name" value="Zinc_finger_PHD-type_CS"/>
</dbReference>
<dbReference type="GO" id="GO:0090694">
    <property type="term" value="C:Scc2-Scc4 cohesin loading complex"/>
    <property type="evidence" value="ECO:0007669"/>
    <property type="project" value="TreeGrafter"/>
</dbReference>
<dbReference type="GO" id="GO:0008270">
    <property type="term" value="F:zinc ion binding"/>
    <property type="evidence" value="ECO:0007669"/>
    <property type="project" value="UniProtKB-KW"/>
</dbReference>
<proteinExistence type="predicted"/>
<keyword evidence="1" id="KW-0479">Metal-binding</keyword>
<dbReference type="InterPro" id="IPR019787">
    <property type="entry name" value="Znf_PHD-finger"/>
</dbReference>
<dbReference type="GO" id="GO:0003682">
    <property type="term" value="F:chromatin binding"/>
    <property type="evidence" value="ECO:0007669"/>
    <property type="project" value="TreeGrafter"/>
</dbReference>
<dbReference type="InterPro" id="IPR011011">
    <property type="entry name" value="Znf_FYVE_PHD"/>
</dbReference>